<feature type="region of interest" description="Disordered" evidence="1">
    <location>
        <begin position="20"/>
        <end position="47"/>
    </location>
</feature>
<gene>
    <name evidence="3" type="ORF">GOP47_0016986</name>
</gene>
<keyword evidence="2" id="KW-1133">Transmembrane helix</keyword>
<dbReference type="AlphaFoldDB" id="A0A9D4UJN8"/>
<evidence type="ECO:0000313" key="4">
    <source>
        <dbReference type="Proteomes" id="UP000886520"/>
    </source>
</evidence>
<reference evidence="3" key="1">
    <citation type="submission" date="2021-01" db="EMBL/GenBank/DDBJ databases">
        <title>Adiantum capillus-veneris genome.</title>
        <authorList>
            <person name="Fang Y."/>
            <person name="Liao Q."/>
        </authorList>
    </citation>
    <scope>NUCLEOTIDE SEQUENCE</scope>
    <source>
        <strain evidence="3">H3</strain>
        <tissue evidence="3">Leaf</tissue>
    </source>
</reference>
<keyword evidence="2" id="KW-0812">Transmembrane</keyword>
<evidence type="ECO:0000256" key="2">
    <source>
        <dbReference type="SAM" id="Phobius"/>
    </source>
</evidence>
<organism evidence="3 4">
    <name type="scientific">Adiantum capillus-veneris</name>
    <name type="common">Maidenhair fern</name>
    <dbReference type="NCBI Taxonomy" id="13818"/>
    <lineage>
        <taxon>Eukaryota</taxon>
        <taxon>Viridiplantae</taxon>
        <taxon>Streptophyta</taxon>
        <taxon>Embryophyta</taxon>
        <taxon>Tracheophyta</taxon>
        <taxon>Polypodiopsida</taxon>
        <taxon>Polypodiidae</taxon>
        <taxon>Polypodiales</taxon>
        <taxon>Pteridineae</taxon>
        <taxon>Pteridaceae</taxon>
        <taxon>Vittarioideae</taxon>
        <taxon>Adiantum</taxon>
    </lineage>
</organism>
<dbReference type="Proteomes" id="UP000886520">
    <property type="component" value="Chromosome 16"/>
</dbReference>
<feature type="region of interest" description="Disordered" evidence="1">
    <location>
        <begin position="230"/>
        <end position="260"/>
    </location>
</feature>
<feature type="compositionally biased region" description="Polar residues" evidence="1">
    <location>
        <begin position="233"/>
        <end position="257"/>
    </location>
</feature>
<evidence type="ECO:0000313" key="3">
    <source>
        <dbReference type="EMBL" id="KAI5068641.1"/>
    </source>
</evidence>
<keyword evidence="4" id="KW-1185">Reference proteome</keyword>
<protein>
    <submittedName>
        <fullName evidence="3">Uncharacterized protein</fullName>
    </submittedName>
</protein>
<evidence type="ECO:0000256" key="1">
    <source>
        <dbReference type="SAM" id="MobiDB-lite"/>
    </source>
</evidence>
<proteinExistence type="predicted"/>
<sequence length="423" mass="45781">MAAGKVVTMWLSLCRTPSVTGHRGKEGRGSGHMWGGGQLVEQGQPRRVPSVVGRSAEVLRKQEAALLCRGGPEVGVACRDGTWKCKGTGLGDADKGAVHIHRAAQARYCHAVKNRSMSGNPAAAGIEKGFWFVSTPQLDDEELSWQFGSSTSFSYSQYVVVDRHPGLCLNGEGRKTKVCGRSANAELGWDLLAREGSAVLSCPEQRVDYYSNACRDKAFEGGASLKSQDVKNLGSSTKSVNSQSKRYGSPCPAQNAQPPEVDLQDLPHKLARGSLQRRQVSFVNLEGPAEQPEKLGEALCHSQTRARNAEKLAIDVLVEKENLSKLLFREANTCRTYKERAQLLELENTWLKTHRDEHATEVVPAYCDVSELSAHCKFYQKGMSKGGCSSLLGTVGLAFALGLSCASAGFMIGCCMGMFGFSQ</sequence>
<feature type="transmembrane region" description="Helical" evidence="2">
    <location>
        <begin position="391"/>
        <end position="421"/>
    </location>
</feature>
<dbReference type="PANTHER" id="PTHR33868">
    <property type="entry name" value="EXPRESSED PROTEIN"/>
    <property type="match status" value="1"/>
</dbReference>
<name>A0A9D4UJN8_ADICA</name>
<dbReference type="OrthoDB" id="1920951at2759"/>
<accession>A0A9D4UJN8</accession>
<dbReference type="PANTHER" id="PTHR33868:SF10">
    <property type="entry name" value="OS08G0483100 PROTEIN"/>
    <property type="match status" value="1"/>
</dbReference>
<keyword evidence="2" id="KW-0472">Membrane</keyword>
<dbReference type="EMBL" id="JABFUD020000016">
    <property type="protein sequence ID" value="KAI5068641.1"/>
    <property type="molecule type" value="Genomic_DNA"/>
</dbReference>
<comment type="caution">
    <text evidence="3">The sequence shown here is derived from an EMBL/GenBank/DDBJ whole genome shotgun (WGS) entry which is preliminary data.</text>
</comment>